<keyword evidence="6" id="KW-1185">Reference proteome</keyword>
<feature type="transmembrane region" description="Helical" evidence="1">
    <location>
        <begin position="38"/>
        <end position="56"/>
    </location>
</feature>
<dbReference type="Proteomes" id="UP001566204">
    <property type="component" value="Unassembled WGS sequence"/>
</dbReference>
<accession>A0A4U9VS89</accession>
<dbReference type="PANTHER" id="PTHR36435">
    <property type="entry name" value="SLR1288 PROTEIN"/>
    <property type="match status" value="1"/>
</dbReference>
<name>A0A4U9VS89_9SPHI</name>
<reference evidence="3 6" key="2">
    <citation type="submission" date="2024-06" db="EMBL/GenBank/DDBJ databases">
        <title>Soil Sphingobacterium thalpophilum.</title>
        <authorList>
            <person name="Yang J."/>
            <person name="Li J."/>
        </authorList>
    </citation>
    <scope>NUCLEOTIDE SEQUENCE [LARGE SCALE GENOMIC DNA]</scope>
    <source>
        <strain evidence="3 6">22g91tb</strain>
    </source>
</reference>
<dbReference type="GeneID" id="78464478"/>
<feature type="transmembrane region" description="Helical" evidence="1">
    <location>
        <begin position="150"/>
        <end position="180"/>
    </location>
</feature>
<feature type="transmembrane region" description="Helical" evidence="1">
    <location>
        <begin position="76"/>
        <end position="92"/>
    </location>
</feature>
<dbReference type="InterPro" id="IPR052710">
    <property type="entry name" value="CAAX_protease"/>
</dbReference>
<feature type="transmembrane region" description="Helical" evidence="1">
    <location>
        <begin position="6"/>
        <end position="26"/>
    </location>
</feature>
<dbReference type="GO" id="GO:0004175">
    <property type="term" value="F:endopeptidase activity"/>
    <property type="evidence" value="ECO:0007669"/>
    <property type="project" value="UniProtKB-ARBA"/>
</dbReference>
<dbReference type="InterPro" id="IPR003675">
    <property type="entry name" value="Rce1/LyrA-like_dom"/>
</dbReference>
<proteinExistence type="predicted"/>
<dbReference type="EMBL" id="JBEOQB010000004">
    <property type="protein sequence ID" value="MEZ0453267.1"/>
    <property type="molecule type" value="Genomic_DNA"/>
</dbReference>
<evidence type="ECO:0000313" key="3">
    <source>
        <dbReference type="EMBL" id="MEZ0453267.1"/>
    </source>
</evidence>
<keyword evidence="4" id="KW-0645">Protease</keyword>
<dbReference type="GO" id="GO:0080120">
    <property type="term" value="P:CAAX-box protein maturation"/>
    <property type="evidence" value="ECO:0007669"/>
    <property type="project" value="UniProtKB-ARBA"/>
</dbReference>
<keyword evidence="1" id="KW-0812">Transmembrane</keyword>
<dbReference type="RefSeq" id="WP_051607265.1">
    <property type="nucleotide sequence ID" value="NZ_CP141191.1"/>
</dbReference>
<dbReference type="Pfam" id="PF02517">
    <property type="entry name" value="Rce1-like"/>
    <property type="match status" value="1"/>
</dbReference>
<feature type="transmembrane region" description="Helical" evidence="1">
    <location>
        <begin position="113"/>
        <end position="130"/>
    </location>
</feature>
<evidence type="ECO:0000313" key="4">
    <source>
        <dbReference type="EMBL" id="VTR49257.1"/>
    </source>
</evidence>
<keyword evidence="1" id="KW-1133">Transmembrane helix</keyword>
<gene>
    <name evidence="3" type="ORF">ABTW24_16850</name>
    <name evidence="4" type="ORF">NCTC11429_03844</name>
</gene>
<dbReference type="GO" id="GO:0006508">
    <property type="term" value="P:proteolysis"/>
    <property type="evidence" value="ECO:0007669"/>
    <property type="project" value="UniProtKB-KW"/>
</dbReference>
<evidence type="ECO:0000313" key="6">
    <source>
        <dbReference type="Proteomes" id="UP001566204"/>
    </source>
</evidence>
<sequence length="258" mass="29447">MRFPNLFQSLCSLIFFFVLQIICKSIIKLPQYGTLKDLISYLIPALITLGSLALMNRKEVISIDSITIKKVRLDDLVLSVGIAIFCLFTPLLNQFSHFNKEIVNQTYESVLEVPVDIFVFFSMVIFAPIFEEIFFRGIIFSGLQKNYSTIWALIISSLLFGVLHVNIINSFILGLFWAWLYYKTNNITLCVISHSICNFLGFLLRAYVQDGKDTLGLDGGKDHSIIISIIMLIIAGLLFFVLSKRLKKRIEEETVHTI</sequence>
<feature type="transmembrane region" description="Helical" evidence="1">
    <location>
        <begin position="223"/>
        <end position="242"/>
    </location>
</feature>
<keyword evidence="1" id="KW-0472">Membrane</keyword>
<dbReference type="KEGG" id="stha:NCTC11429_03844"/>
<keyword evidence="4" id="KW-0378">Hydrolase</keyword>
<dbReference type="STRING" id="1123265.GCA_000686625_05140"/>
<feature type="domain" description="CAAX prenyl protease 2/Lysostaphin resistance protein A-like" evidence="2">
    <location>
        <begin position="117"/>
        <end position="200"/>
    </location>
</feature>
<evidence type="ECO:0000259" key="2">
    <source>
        <dbReference type="Pfam" id="PF02517"/>
    </source>
</evidence>
<evidence type="ECO:0000256" key="1">
    <source>
        <dbReference type="SAM" id="Phobius"/>
    </source>
</evidence>
<organism evidence="4 5">
    <name type="scientific">Sphingobacterium thalpophilum</name>
    <dbReference type="NCBI Taxonomy" id="259"/>
    <lineage>
        <taxon>Bacteria</taxon>
        <taxon>Pseudomonadati</taxon>
        <taxon>Bacteroidota</taxon>
        <taxon>Sphingobacteriia</taxon>
        <taxon>Sphingobacteriales</taxon>
        <taxon>Sphingobacteriaceae</taxon>
        <taxon>Sphingobacterium</taxon>
    </lineage>
</organism>
<reference evidence="4 5" key="1">
    <citation type="submission" date="2019-05" db="EMBL/GenBank/DDBJ databases">
        <authorList>
            <consortium name="Pathogen Informatics"/>
        </authorList>
    </citation>
    <scope>NUCLEOTIDE SEQUENCE [LARGE SCALE GENOMIC DNA]</scope>
    <source>
        <strain evidence="4 5">NCTC11429</strain>
    </source>
</reference>
<dbReference type="EMBL" id="LR590484">
    <property type="protein sequence ID" value="VTR49257.1"/>
    <property type="molecule type" value="Genomic_DNA"/>
</dbReference>
<protein>
    <submittedName>
        <fullName evidence="4">CAAX prenyl protease-related protein</fullName>
    </submittedName>
    <submittedName>
        <fullName evidence="3">Type II CAAX endopeptidase family protein</fullName>
    </submittedName>
</protein>
<dbReference type="PANTHER" id="PTHR36435:SF1">
    <property type="entry name" value="CAAX AMINO TERMINAL PROTEASE FAMILY PROTEIN"/>
    <property type="match status" value="1"/>
</dbReference>
<evidence type="ECO:0000313" key="5">
    <source>
        <dbReference type="Proteomes" id="UP000308196"/>
    </source>
</evidence>
<dbReference type="AlphaFoldDB" id="A0A4U9VS89"/>
<dbReference type="Proteomes" id="UP000308196">
    <property type="component" value="Chromosome"/>
</dbReference>